<organism evidence="3 4">
    <name type="scientific">Frankia alni (strain DSM 45986 / CECT 9034 / ACN14a)</name>
    <dbReference type="NCBI Taxonomy" id="326424"/>
    <lineage>
        <taxon>Bacteria</taxon>
        <taxon>Bacillati</taxon>
        <taxon>Actinomycetota</taxon>
        <taxon>Actinomycetes</taxon>
        <taxon>Frankiales</taxon>
        <taxon>Frankiaceae</taxon>
        <taxon>Frankia</taxon>
    </lineage>
</organism>
<dbReference type="AlphaFoldDB" id="Q0RFA5"/>
<keyword evidence="2" id="KW-0812">Transmembrane</keyword>
<reference evidence="3 4" key="1">
    <citation type="journal article" date="2007" name="Genome Res.">
        <title>Genome characteristics of facultatively symbiotic Frankia sp. strains reflect host range and host plant biogeography.</title>
        <authorList>
            <person name="Normand P."/>
            <person name="Lapierre P."/>
            <person name="Tisa L.S."/>
            <person name="Gogarten J.P."/>
            <person name="Alloisio N."/>
            <person name="Bagnarol E."/>
            <person name="Bassi C.A."/>
            <person name="Berry A.M."/>
            <person name="Bickhart D.M."/>
            <person name="Choisne N."/>
            <person name="Couloux A."/>
            <person name="Cournoyer B."/>
            <person name="Cruveiller S."/>
            <person name="Daubin V."/>
            <person name="Demange N."/>
            <person name="Francino M.P."/>
            <person name="Goltsman E."/>
            <person name="Huang Y."/>
            <person name="Kopp O.R."/>
            <person name="Labarre L."/>
            <person name="Lapidus A."/>
            <person name="Lavire C."/>
            <person name="Marechal J."/>
            <person name="Martinez M."/>
            <person name="Mastronunzio J.E."/>
            <person name="Mullin B.C."/>
            <person name="Niemann J."/>
            <person name="Pujic P."/>
            <person name="Rawnsley T."/>
            <person name="Rouy Z."/>
            <person name="Schenowitz C."/>
            <person name="Sellstedt A."/>
            <person name="Tavares F."/>
            <person name="Tomkins J.P."/>
            <person name="Vallenet D."/>
            <person name="Valverde C."/>
            <person name="Wall L.G."/>
            <person name="Wang Y."/>
            <person name="Medigue C."/>
            <person name="Benson D.R."/>
        </authorList>
    </citation>
    <scope>NUCLEOTIDE SEQUENCE [LARGE SCALE GENOMIC DNA]</scope>
    <source>
        <strain evidence="4">DSM 45986 / CECT 9034 / ACN14a</strain>
    </source>
</reference>
<proteinExistence type="predicted"/>
<feature type="transmembrane region" description="Helical" evidence="2">
    <location>
        <begin position="94"/>
        <end position="111"/>
    </location>
</feature>
<keyword evidence="2" id="KW-0472">Membrane</keyword>
<dbReference type="Proteomes" id="UP000000657">
    <property type="component" value="Chromosome"/>
</dbReference>
<gene>
    <name evidence="3" type="ordered locus">FRAAL5209</name>
</gene>
<feature type="transmembrane region" description="Helical" evidence="2">
    <location>
        <begin position="70"/>
        <end position="88"/>
    </location>
</feature>
<protein>
    <submittedName>
        <fullName evidence="3">Uncharacterized protein</fullName>
    </submittedName>
</protein>
<dbReference type="NCBIfam" id="TIGR04222">
    <property type="entry name" value="near_uncomplex"/>
    <property type="match status" value="1"/>
</dbReference>
<feature type="compositionally biased region" description="Basic and acidic residues" evidence="1">
    <location>
        <begin position="212"/>
        <end position="226"/>
    </location>
</feature>
<feature type="compositionally biased region" description="Gly residues" evidence="1">
    <location>
        <begin position="194"/>
        <end position="211"/>
    </location>
</feature>
<dbReference type="InterPro" id="IPR026467">
    <property type="entry name" value="Ser/Gly_Cys_C_dom"/>
</dbReference>
<dbReference type="EMBL" id="CT573213">
    <property type="protein sequence ID" value="CAJ63842.1"/>
    <property type="molecule type" value="Genomic_DNA"/>
</dbReference>
<evidence type="ECO:0000313" key="3">
    <source>
        <dbReference type="EMBL" id="CAJ63842.1"/>
    </source>
</evidence>
<name>Q0RFA5_FRAAA</name>
<evidence type="ECO:0000256" key="2">
    <source>
        <dbReference type="SAM" id="Phobius"/>
    </source>
</evidence>
<evidence type="ECO:0000256" key="1">
    <source>
        <dbReference type="SAM" id="MobiDB-lite"/>
    </source>
</evidence>
<dbReference type="HOGENOM" id="CLU_1093049_0_0_11"/>
<sequence>MISRRPAVGADQDLRCAIHQEIDAHGERRIAELGRWLAGTPALAATRQRLCEEGLLPTVRQKRVLRWCRTAAWALFVGGIILLVADVGSPDGNAVFVLALGEVGALVLGVCRTTPRTTLAGWAVATEARQRLPGLAGGGLPGQHALAVALFGPEALGRADRKLATELGLLAPAVPLRPRSVDRSRRSLDTTSSGGCGGEGCGGGGCGGGGDGPDRPELIDKRRSAVAEHWPALAATPGLPRRVPASAGAADGTD</sequence>
<accession>Q0RFA5</accession>
<evidence type="ECO:0000313" key="4">
    <source>
        <dbReference type="Proteomes" id="UP000000657"/>
    </source>
</evidence>
<keyword evidence="2" id="KW-1133">Transmembrane helix</keyword>
<keyword evidence="4" id="KW-1185">Reference proteome</keyword>
<feature type="region of interest" description="Disordered" evidence="1">
    <location>
        <begin position="180"/>
        <end position="254"/>
    </location>
</feature>
<dbReference type="KEGG" id="fal:FRAAL5209"/>
<dbReference type="OrthoDB" id="3212444at2"/>